<accession>A0A4D4KKA4</accession>
<evidence type="ECO:0000313" key="2">
    <source>
        <dbReference type="EMBL" id="GDY46303.1"/>
    </source>
</evidence>
<name>A0A4D4KKA4_9ACTN</name>
<proteinExistence type="predicted"/>
<dbReference type="AlphaFoldDB" id="A0A4D4KKA4"/>
<protein>
    <submittedName>
        <fullName evidence="2">Uncharacterized protein</fullName>
    </submittedName>
</protein>
<gene>
    <name evidence="2" type="ORF">SANT12839_071850</name>
</gene>
<feature type="compositionally biased region" description="Gly residues" evidence="1">
    <location>
        <begin position="1"/>
        <end position="16"/>
    </location>
</feature>
<sequence>MPGGLIPAGGGNGRGARPGTVGVGPVWTDDRGTGAGAVGVGPVWADDQGTGPGTVGVAPVWADGRGAGAGAVGVGPAVGAAAAGGPVPGAEGPEGRGVRAVRRACSSSVRAVARRQSSWAQASSAPRRSRSAAPSVADIAAWRSRSRRAAFRCSRSMPSRRVWSASRLPGPVSWAATEAR</sequence>
<feature type="region of interest" description="Disordered" evidence="1">
    <location>
        <begin position="1"/>
        <end position="57"/>
    </location>
</feature>
<feature type="compositionally biased region" description="Low complexity" evidence="1">
    <location>
        <begin position="40"/>
        <end position="57"/>
    </location>
</feature>
<comment type="caution">
    <text evidence="2">The sequence shown here is derived from an EMBL/GenBank/DDBJ whole genome shotgun (WGS) entry which is preliminary data.</text>
</comment>
<dbReference type="Proteomes" id="UP000299290">
    <property type="component" value="Unassembled WGS sequence"/>
</dbReference>
<evidence type="ECO:0000256" key="1">
    <source>
        <dbReference type="SAM" id="MobiDB-lite"/>
    </source>
</evidence>
<dbReference type="EMBL" id="BJHV01000001">
    <property type="protein sequence ID" value="GDY46303.1"/>
    <property type="molecule type" value="Genomic_DNA"/>
</dbReference>
<evidence type="ECO:0000313" key="3">
    <source>
        <dbReference type="Proteomes" id="UP000299290"/>
    </source>
</evidence>
<organism evidence="2 3">
    <name type="scientific">Streptomyces antimycoticus</name>
    <dbReference type="NCBI Taxonomy" id="68175"/>
    <lineage>
        <taxon>Bacteria</taxon>
        <taxon>Bacillati</taxon>
        <taxon>Actinomycetota</taxon>
        <taxon>Actinomycetes</taxon>
        <taxon>Kitasatosporales</taxon>
        <taxon>Streptomycetaceae</taxon>
        <taxon>Streptomyces</taxon>
        <taxon>Streptomyces violaceusniger group</taxon>
    </lineage>
</organism>
<reference evidence="2 3" key="1">
    <citation type="journal article" date="2020" name="Int. J. Syst. Evol. Microbiol.">
        <title>Reclassification of Streptomyces castelarensis and Streptomyces sporoclivatus as later heterotypic synonyms of Streptomyces antimycoticus.</title>
        <authorList>
            <person name="Komaki H."/>
            <person name="Tamura T."/>
        </authorList>
    </citation>
    <scope>NUCLEOTIDE SEQUENCE [LARGE SCALE GENOMIC DNA]</scope>
    <source>
        <strain evidence="2 3">NBRC 12839</strain>
    </source>
</reference>
<keyword evidence="3" id="KW-1185">Reference proteome</keyword>